<protein>
    <submittedName>
        <fullName evidence="2">Uncharacterized protein</fullName>
    </submittedName>
</protein>
<accession>A0A251NRQ4</accession>
<proteinExistence type="predicted"/>
<organism evidence="2 3">
    <name type="scientific">Prunus persica</name>
    <name type="common">Peach</name>
    <name type="synonym">Amygdalus persica</name>
    <dbReference type="NCBI Taxonomy" id="3760"/>
    <lineage>
        <taxon>Eukaryota</taxon>
        <taxon>Viridiplantae</taxon>
        <taxon>Streptophyta</taxon>
        <taxon>Embryophyta</taxon>
        <taxon>Tracheophyta</taxon>
        <taxon>Spermatophyta</taxon>
        <taxon>Magnoliopsida</taxon>
        <taxon>eudicotyledons</taxon>
        <taxon>Gunneridae</taxon>
        <taxon>Pentapetalae</taxon>
        <taxon>rosids</taxon>
        <taxon>fabids</taxon>
        <taxon>Rosales</taxon>
        <taxon>Rosaceae</taxon>
        <taxon>Amygdaloideae</taxon>
        <taxon>Amygdaleae</taxon>
        <taxon>Prunus</taxon>
    </lineage>
</organism>
<feature type="region of interest" description="Disordered" evidence="1">
    <location>
        <begin position="192"/>
        <end position="213"/>
    </location>
</feature>
<dbReference type="Gramene" id="ONI01928">
    <property type="protein sequence ID" value="ONI01928"/>
    <property type="gene ID" value="PRUPE_6G167800"/>
</dbReference>
<evidence type="ECO:0000256" key="1">
    <source>
        <dbReference type="SAM" id="MobiDB-lite"/>
    </source>
</evidence>
<keyword evidence="3" id="KW-1185">Reference proteome</keyword>
<name>A0A251NRQ4_PRUPE</name>
<dbReference type="Proteomes" id="UP000006882">
    <property type="component" value="Chromosome G6"/>
</dbReference>
<gene>
    <name evidence="2" type="ORF">PRUPE_6G167800</name>
</gene>
<reference evidence="2 3" key="1">
    <citation type="journal article" date="2013" name="Nat. Genet.">
        <title>The high-quality draft genome of peach (Prunus persica) identifies unique patterns of genetic diversity, domestication and genome evolution.</title>
        <authorList>
            <consortium name="International Peach Genome Initiative"/>
            <person name="Verde I."/>
            <person name="Abbott A.G."/>
            <person name="Scalabrin S."/>
            <person name="Jung S."/>
            <person name="Shu S."/>
            <person name="Marroni F."/>
            <person name="Zhebentyayeva T."/>
            <person name="Dettori M.T."/>
            <person name="Grimwood J."/>
            <person name="Cattonaro F."/>
            <person name="Zuccolo A."/>
            <person name="Rossini L."/>
            <person name="Jenkins J."/>
            <person name="Vendramin E."/>
            <person name="Meisel L.A."/>
            <person name="Decroocq V."/>
            <person name="Sosinski B."/>
            <person name="Prochnik S."/>
            <person name="Mitros T."/>
            <person name="Policriti A."/>
            <person name="Cipriani G."/>
            <person name="Dondini L."/>
            <person name="Ficklin S."/>
            <person name="Goodstein D.M."/>
            <person name="Xuan P."/>
            <person name="Del Fabbro C."/>
            <person name="Aramini V."/>
            <person name="Copetti D."/>
            <person name="Gonzalez S."/>
            <person name="Horner D.S."/>
            <person name="Falchi R."/>
            <person name="Lucas S."/>
            <person name="Mica E."/>
            <person name="Maldonado J."/>
            <person name="Lazzari B."/>
            <person name="Bielenberg D."/>
            <person name="Pirona R."/>
            <person name="Miculan M."/>
            <person name="Barakat A."/>
            <person name="Testolin R."/>
            <person name="Stella A."/>
            <person name="Tartarini S."/>
            <person name="Tonutti P."/>
            <person name="Arus P."/>
            <person name="Orellana A."/>
            <person name="Wells C."/>
            <person name="Main D."/>
            <person name="Vizzotto G."/>
            <person name="Silva H."/>
            <person name="Salamini F."/>
            <person name="Schmutz J."/>
            <person name="Morgante M."/>
            <person name="Rokhsar D.S."/>
        </authorList>
    </citation>
    <scope>NUCLEOTIDE SEQUENCE [LARGE SCALE GENOMIC DNA]</scope>
    <source>
        <strain evidence="3">cv. Nemared</strain>
    </source>
</reference>
<feature type="compositionally biased region" description="Basic residues" evidence="1">
    <location>
        <begin position="202"/>
        <end position="213"/>
    </location>
</feature>
<dbReference type="AlphaFoldDB" id="A0A251NRQ4"/>
<evidence type="ECO:0000313" key="2">
    <source>
        <dbReference type="EMBL" id="ONI01928.1"/>
    </source>
</evidence>
<evidence type="ECO:0000313" key="3">
    <source>
        <dbReference type="Proteomes" id="UP000006882"/>
    </source>
</evidence>
<dbReference type="EMBL" id="CM007656">
    <property type="protein sequence ID" value="ONI01928.1"/>
    <property type="molecule type" value="Genomic_DNA"/>
</dbReference>
<sequence length="213" mass="24080">MSGSAFAKLLDKHCLEGHNFLTWYPNLKIFMTIEKIMYVLEKAPDIEPPSEDASQEVRAEYDKHVDDDCQAMCHILASMNEELQKSNEHMMHAADIISHLQELYREGTCNRRFSAMIGLIEQLESLNSPLDRNLTTNIFLASLSDSFSQFVVNYNMGKMENTLSELQNMCVIAEKTFKIQGGNETIVVFEKSTSSANPGNKGKGKFNASKKKK</sequence>